<feature type="transmembrane region" description="Helical" evidence="7">
    <location>
        <begin position="247"/>
        <end position="268"/>
    </location>
</feature>
<dbReference type="STRING" id="584787.GCA_001247655_00817"/>
<dbReference type="Proteomes" id="UP000268033">
    <property type="component" value="Unassembled WGS sequence"/>
</dbReference>
<protein>
    <submittedName>
        <fullName evidence="8">Uncharacterized membrane protein YraQ (UPF0718 family)</fullName>
    </submittedName>
</protein>
<dbReference type="GO" id="GO:0005886">
    <property type="term" value="C:plasma membrane"/>
    <property type="evidence" value="ECO:0007669"/>
    <property type="project" value="UniProtKB-SubCell"/>
</dbReference>
<comment type="similarity">
    <text evidence="2">Belongs to the UPF0718 family.</text>
</comment>
<feature type="transmembrane region" description="Helical" evidence="7">
    <location>
        <begin position="488"/>
        <end position="510"/>
    </location>
</feature>
<evidence type="ECO:0000256" key="3">
    <source>
        <dbReference type="ARBA" id="ARBA00022475"/>
    </source>
</evidence>
<keyword evidence="9" id="KW-1185">Reference proteome</keyword>
<evidence type="ECO:0000256" key="2">
    <source>
        <dbReference type="ARBA" id="ARBA00006386"/>
    </source>
</evidence>
<comment type="caution">
    <text evidence="8">The sequence shown here is derived from an EMBL/GenBank/DDBJ whole genome shotgun (WGS) entry which is preliminary data.</text>
</comment>
<name>A0A3N1NHB0_9GAMM</name>
<feature type="transmembrane region" description="Helical" evidence="7">
    <location>
        <begin position="314"/>
        <end position="338"/>
    </location>
</feature>
<feature type="transmembrane region" description="Helical" evidence="7">
    <location>
        <begin position="53"/>
        <end position="70"/>
    </location>
</feature>
<dbReference type="EMBL" id="RJUL01000012">
    <property type="protein sequence ID" value="ROQ19214.1"/>
    <property type="molecule type" value="Genomic_DNA"/>
</dbReference>
<feature type="transmembrane region" description="Helical" evidence="7">
    <location>
        <begin position="530"/>
        <end position="547"/>
    </location>
</feature>
<reference evidence="8 9" key="1">
    <citation type="submission" date="2018-11" db="EMBL/GenBank/DDBJ databases">
        <title>Genomic Encyclopedia of Type Strains, Phase IV (KMG-IV): sequencing the most valuable type-strain genomes for metagenomic binning, comparative biology and taxonomic classification.</title>
        <authorList>
            <person name="Goeker M."/>
        </authorList>
    </citation>
    <scope>NUCLEOTIDE SEQUENCE [LARGE SCALE GENOMIC DNA]</scope>
    <source>
        <strain evidence="8 9">DSM 21945</strain>
    </source>
</reference>
<accession>A0A3N1NHB0</accession>
<evidence type="ECO:0000313" key="8">
    <source>
        <dbReference type="EMBL" id="ROQ19214.1"/>
    </source>
</evidence>
<proteinExistence type="inferred from homology"/>
<evidence type="ECO:0000256" key="7">
    <source>
        <dbReference type="SAM" id="Phobius"/>
    </source>
</evidence>
<keyword evidence="5 7" id="KW-1133">Transmembrane helix</keyword>
<feature type="transmembrane region" description="Helical" evidence="7">
    <location>
        <begin position="28"/>
        <end position="46"/>
    </location>
</feature>
<dbReference type="InterPro" id="IPR003689">
    <property type="entry name" value="ZIP"/>
</dbReference>
<dbReference type="PANTHER" id="PTHR34184">
    <property type="entry name" value="UPF0718 PROTEIN YCGR"/>
    <property type="match status" value="1"/>
</dbReference>
<keyword evidence="4 7" id="KW-0812">Transmembrane</keyword>
<feature type="transmembrane region" description="Helical" evidence="7">
    <location>
        <begin position="176"/>
        <end position="193"/>
    </location>
</feature>
<feature type="transmembrane region" description="Helical" evidence="7">
    <location>
        <begin position="461"/>
        <end position="481"/>
    </location>
</feature>
<comment type="subcellular location">
    <subcellularLocation>
        <location evidence="1">Cell membrane</location>
        <topology evidence="1">Multi-pass membrane protein</topology>
    </subcellularLocation>
</comment>
<dbReference type="AlphaFoldDB" id="A0A3N1NHB0"/>
<feature type="transmembrane region" description="Helical" evidence="7">
    <location>
        <begin position="428"/>
        <end position="455"/>
    </location>
</feature>
<organism evidence="8 9">
    <name type="scientific">Gallaecimonas pentaromativorans</name>
    <dbReference type="NCBI Taxonomy" id="584787"/>
    <lineage>
        <taxon>Bacteria</taxon>
        <taxon>Pseudomonadati</taxon>
        <taxon>Pseudomonadota</taxon>
        <taxon>Gammaproteobacteria</taxon>
        <taxon>Enterobacterales</taxon>
        <taxon>Gallaecimonadaceae</taxon>
        <taxon>Gallaecimonas</taxon>
    </lineage>
</organism>
<evidence type="ECO:0000256" key="5">
    <source>
        <dbReference type="ARBA" id="ARBA00022989"/>
    </source>
</evidence>
<dbReference type="InterPro" id="IPR052923">
    <property type="entry name" value="UPF0718"/>
</dbReference>
<evidence type="ECO:0000313" key="9">
    <source>
        <dbReference type="Proteomes" id="UP000268033"/>
    </source>
</evidence>
<feature type="transmembrane region" description="Helical" evidence="7">
    <location>
        <begin position="344"/>
        <end position="365"/>
    </location>
</feature>
<gene>
    <name evidence="8" type="ORF">EDC28_112137</name>
</gene>
<evidence type="ECO:0000256" key="4">
    <source>
        <dbReference type="ARBA" id="ARBA00022692"/>
    </source>
</evidence>
<keyword evidence="6 7" id="KW-0472">Membrane</keyword>
<evidence type="ECO:0000256" key="1">
    <source>
        <dbReference type="ARBA" id="ARBA00004651"/>
    </source>
</evidence>
<dbReference type="PANTHER" id="PTHR34184:SF4">
    <property type="entry name" value="UPF0718 PROTEIN YCGR"/>
    <property type="match status" value="1"/>
</dbReference>
<evidence type="ECO:0000256" key="6">
    <source>
        <dbReference type="ARBA" id="ARBA00023136"/>
    </source>
</evidence>
<feature type="transmembrane region" description="Helical" evidence="7">
    <location>
        <begin position="205"/>
        <end position="227"/>
    </location>
</feature>
<sequence>MLLLLSLLALFAGPLLYRYLARQQDWLVLLDNFIFVVIGGLLLFHVMPEALRAGGWPVLILLLAGAVGPGKLEHLFSGAAKATHNLTLLVGVAGLCLHAITDGAALVDASHTQAGALLALGVVLHRLPVGLTLWWLLRPQFGTFAAVLALALVVIGTLVGYFVGFHWLPDVSPRQLGWLQGLVAGTLLHVVLHRPFSRHHHGSQWMAGLGGLAGAAVLVAISMPALYQAQAHGHAHDADAGAALLRFWLALSPWLLAAYGLAMVMNWLQPLRHRGDEQGQGLLRGMAWGLMLPVCLPDAARVYPKLLQHGAKPLMALAFLLAAPIFGIDALLASFALLGGELTLWRFLAVLVLALVCAGLLVRFLPQVPGRSCYQHDAEAPLRSAFEMGYGHLIDHTAPWVITGLVVASTLAPHPLWATLAAQPVLQLLLVLALAFPLHLCATGLTPVVAVLLAFGLDWGAALALLLVGPALNLGLLRYLAAQHSRQFALAYGLAVVAIAAVLALVISQWLGIGASSLPELSAEQLDSPWRVLCALVLIAVFSTALLRRGARGFVAELWPKGLEIKPHHHH</sequence>
<feature type="transmembrane region" description="Helical" evidence="7">
    <location>
        <begin position="116"/>
        <end position="137"/>
    </location>
</feature>
<dbReference type="Pfam" id="PF02535">
    <property type="entry name" value="Zip"/>
    <property type="match status" value="1"/>
</dbReference>
<dbReference type="InterPro" id="IPR005524">
    <property type="entry name" value="DUF318"/>
</dbReference>
<dbReference type="GO" id="GO:0046873">
    <property type="term" value="F:metal ion transmembrane transporter activity"/>
    <property type="evidence" value="ECO:0007669"/>
    <property type="project" value="InterPro"/>
</dbReference>
<dbReference type="Pfam" id="PF03773">
    <property type="entry name" value="ArsP_1"/>
    <property type="match status" value="1"/>
</dbReference>
<keyword evidence="3" id="KW-1003">Cell membrane</keyword>
<dbReference type="RefSeq" id="WP_123422614.1">
    <property type="nucleotide sequence ID" value="NZ_RJUL01000012.1"/>
</dbReference>
<feature type="transmembrane region" description="Helical" evidence="7">
    <location>
        <begin position="144"/>
        <end position="164"/>
    </location>
</feature>